<sequence length="282" mass="30690">MAPKDFVGLTKPSRTRHRDSADIISFFIKDAFKLPTLLLFGSAIQIALSATLPPRVALLPAALLALYALLTTAAQASYPITNTYMDGILPGRTSAQLSSPSTGHHGSAPAAHPIVVFHFGVRFNHPLGLLAPGVKPTIDHFVACNKSIEGRADAYGMLGLSPWRAAERGSNNTLMMMYYFRDVEGLNAFARDDVHRKAWEFLAKAGYKHIGFFHEAFCVPPKAYESIYGNFPPFLMGAASVKCVDEGTGEETWVRPVVSAEVGSLRSQFGRMGRAFNETLNA</sequence>
<evidence type="ECO:0000313" key="1">
    <source>
        <dbReference type="EMBL" id="TKA39120.1"/>
    </source>
</evidence>
<comment type="caution">
    <text evidence="1">The sequence shown here is derived from an EMBL/GenBank/DDBJ whole genome shotgun (WGS) entry which is preliminary data.</text>
</comment>
<dbReference type="OrthoDB" id="3202396at2759"/>
<dbReference type="InterPro" id="IPR025444">
    <property type="entry name" value="Monooxy_af470"/>
</dbReference>
<dbReference type="Pfam" id="PF13826">
    <property type="entry name" value="Monooxy_af470-like"/>
    <property type="match status" value="1"/>
</dbReference>
<gene>
    <name evidence="1" type="ORF">B0A54_09717</name>
</gene>
<protein>
    <submittedName>
        <fullName evidence="1">Uncharacterized protein</fullName>
    </submittedName>
</protein>
<dbReference type="EMBL" id="NAJP01000041">
    <property type="protein sequence ID" value="TKA39120.1"/>
    <property type="molecule type" value="Genomic_DNA"/>
</dbReference>
<reference evidence="1 2" key="1">
    <citation type="submission" date="2017-03" db="EMBL/GenBank/DDBJ databases">
        <title>Genomes of endolithic fungi from Antarctica.</title>
        <authorList>
            <person name="Coleine C."/>
            <person name="Masonjones S."/>
            <person name="Stajich J.E."/>
        </authorList>
    </citation>
    <scope>NUCLEOTIDE SEQUENCE [LARGE SCALE GENOMIC DNA]</scope>
    <source>
        <strain evidence="1 2">CCFEE 5311</strain>
    </source>
</reference>
<dbReference type="Proteomes" id="UP000310066">
    <property type="component" value="Unassembled WGS sequence"/>
</dbReference>
<accession>A0A4U0UT22</accession>
<organism evidence="1 2">
    <name type="scientific">Friedmanniomyces endolithicus</name>
    <dbReference type="NCBI Taxonomy" id="329885"/>
    <lineage>
        <taxon>Eukaryota</taxon>
        <taxon>Fungi</taxon>
        <taxon>Dikarya</taxon>
        <taxon>Ascomycota</taxon>
        <taxon>Pezizomycotina</taxon>
        <taxon>Dothideomycetes</taxon>
        <taxon>Dothideomycetidae</taxon>
        <taxon>Mycosphaerellales</taxon>
        <taxon>Teratosphaeriaceae</taxon>
        <taxon>Friedmanniomyces</taxon>
    </lineage>
</organism>
<dbReference type="AlphaFoldDB" id="A0A4U0UT22"/>
<name>A0A4U0UT22_9PEZI</name>
<dbReference type="STRING" id="329885.A0A4U0UT22"/>
<evidence type="ECO:0000313" key="2">
    <source>
        <dbReference type="Proteomes" id="UP000310066"/>
    </source>
</evidence>
<proteinExistence type="predicted"/>